<keyword evidence="8" id="KW-0804">Transcription</keyword>
<dbReference type="GO" id="GO:0045944">
    <property type="term" value="P:positive regulation of transcription by RNA polymerase II"/>
    <property type="evidence" value="ECO:0007669"/>
    <property type="project" value="TreeGrafter"/>
</dbReference>
<dbReference type="OrthoDB" id="8947034at2759"/>
<evidence type="ECO:0000256" key="5">
    <source>
        <dbReference type="ARBA" id="ARBA00022553"/>
    </source>
</evidence>
<feature type="domain" description="Transducer of regulated CREB activity N-terminal" evidence="10">
    <location>
        <begin position="8"/>
        <end position="41"/>
    </location>
</feature>
<dbReference type="GO" id="GO:0005737">
    <property type="term" value="C:cytoplasm"/>
    <property type="evidence" value="ECO:0007669"/>
    <property type="project" value="UniProtKB-SubCell"/>
</dbReference>
<keyword evidence="5" id="KW-0597">Phosphoprotein</keyword>
<evidence type="ECO:0000256" key="3">
    <source>
        <dbReference type="ARBA" id="ARBA00007167"/>
    </source>
</evidence>
<dbReference type="PANTHER" id="PTHR13589:SF15">
    <property type="entry name" value="CREB-REGULATED TRANSCRIPTION COACTIVATOR, ISOFORM B"/>
    <property type="match status" value="1"/>
</dbReference>
<reference evidence="11" key="1">
    <citation type="submission" date="2014-05" db="EMBL/GenBank/DDBJ databases">
        <authorList>
            <person name="Chronopoulou M."/>
        </authorList>
    </citation>
    <scope>NUCLEOTIDE SEQUENCE</scope>
    <source>
        <tissue evidence="11">Whole organism</tissue>
    </source>
</reference>
<keyword evidence="7" id="KW-0010">Activator</keyword>
<dbReference type="AlphaFoldDB" id="A0A0K2TZJ2"/>
<organism evidence="11">
    <name type="scientific">Lepeophtheirus salmonis</name>
    <name type="common">Salmon louse</name>
    <name type="synonym">Caligus salmonis</name>
    <dbReference type="NCBI Taxonomy" id="72036"/>
    <lineage>
        <taxon>Eukaryota</taxon>
        <taxon>Metazoa</taxon>
        <taxon>Ecdysozoa</taxon>
        <taxon>Arthropoda</taxon>
        <taxon>Crustacea</taxon>
        <taxon>Multicrustacea</taxon>
        <taxon>Hexanauplia</taxon>
        <taxon>Copepoda</taxon>
        <taxon>Siphonostomatoida</taxon>
        <taxon>Caligidae</taxon>
        <taxon>Lepeophtheirus</taxon>
    </lineage>
</organism>
<dbReference type="PANTHER" id="PTHR13589">
    <property type="entry name" value="CREB-REGULATED TRANSCRIPTION COACTIVATOR"/>
    <property type="match status" value="1"/>
</dbReference>
<comment type="subcellular location">
    <subcellularLocation>
        <location evidence="2">Cytoplasm</location>
    </subcellularLocation>
    <subcellularLocation>
        <location evidence="1">Nucleus</location>
    </subcellularLocation>
</comment>
<evidence type="ECO:0000256" key="6">
    <source>
        <dbReference type="ARBA" id="ARBA00023015"/>
    </source>
</evidence>
<evidence type="ECO:0000256" key="7">
    <source>
        <dbReference type="ARBA" id="ARBA00023159"/>
    </source>
</evidence>
<evidence type="ECO:0000259" key="10">
    <source>
        <dbReference type="Pfam" id="PF12884"/>
    </source>
</evidence>
<dbReference type="EMBL" id="HACA01013766">
    <property type="protein sequence ID" value="CDW31127.1"/>
    <property type="molecule type" value="Transcribed_RNA"/>
</dbReference>
<dbReference type="GO" id="GO:0005634">
    <property type="term" value="C:nucleus"/>
    <property type="evidence" value="ECO:0007669"/>
    <property type="project" value="UniProtKB-SubCell"/>
</dbReference>
<keyword evidence="4" id="KW-0963">Cytoplasm</keyword>
<proteinExistence type="inferred from homology"/>
<dbReference type="InterPro" id="IPR024783">
    <property type="entry name" value="TORC_N"/>
</dbReference>
<keyword evidence="9" id="KW-0539">Nucleus</keyword>
<evidence type="ECO:0000256" key="2">
    <source>
        <dbReference type="ARBA" id="ARBA00004496"/>
    </source>
</evidence>
<comment type="similarity">
    <text evidence="3">Belongs to the TORC family.</text>
</comment>
<sequence length="58" mass="6569">MASCSHNNPRKFSEKIALHKQKEAEDKLEYDKIMSECAMVKGTAGRIPVRLCHLSSSY</sequence>
<evidence type="ECO:0000313" key="11">
    <source>
        <dbReference type="EMBL" id="CDW31127.1"/>
    </source>
</evidence>
<dbReference type="GO" id="GO:0051289">
    <property type="term" value="P:protein homotetramerization"/>
    <property type="evidence" value="ECO:0007669"/>
    <property type="project" value="InterPro"/>
</dbReference>
<dbReference type="Pfam" id="PF12884">
    <property type="entry name" value="TORC_N"/>
    <property type="match status" value="1"/>
</dbReference>
<keyword evidence="6" id="KW-0805">Transcription regulation</keyword>
<dbReference type="InterPro" id="IPR024786">
    <property type="entry name" value="TORC"/>
</dbReference>
<protein>
    <recommendedName>
        <fullName evidence="10">Transducer of regulated CREB activity N-terminal domain-containing protein</fullName>
    </recommendedName>
</protein>
<dbReference type="GO" id="GO:0008140">
    <property type="term" value="F:cAMP response element binding protein binding"/>
    <property type="evidence" value="ECO:0007669"/>
    <property type="project" value="InterPro"/>
</dbReference>
<evidence type="ECO:0000256" key="4">
    <source>
        <dbReference type="ARBA" id="ARBA00022490"/>
    </source>
</evidence>
<evidence type="ECO:0000256" key="1">
    <source>
        <dbReference type="ARBA" id="ARBA00004123"/>
    </source>
</evidence>
<accession>A0A0K2TZJ2</accession>
<evidence type="ECO:0000256" key="9">
    <source>
        <dbReference type="ARBA" id="ARBA00023242"/>
    </source>
</evidence>
<name>A0A0K2TZJ2_LEPSM</name>
<evidence type="ECO:0000256" key="8">
    <source>
        <dbReference type="ARBA" id="ARBA00023163"/>
    </source>
</evidence>